<feature type="transmembrane region" description="Helical" evidence="10">
    <location>
        <begin position="326"/>
        <end position="349"/>
    </location>
</feature>
<evidence type="ECO:0000256" key="4">
    <source>
        <dbReference type="ARBA" id="ARBA00022692"/>
    </source>
</evidence>
<reference evidence="12 13" key="1">
    <citation type="journal article" date="2013" name="J. Mol. Microbiol. Biotechnol.">
        <title>Analysis of the Complete Genomes of Acholeplasma brassicae , A. palmae and A. laidlawii and Their Comparison to the Obligate Parasites from ' Candidatus Phytoplasma'.</title>
        <authorList>
            <person name="Kube M."/>
            <person name="Siewert C."/>
            <person name="Migdoll A.M."/>
            <person name="Duduk B."/>
            <person name="Holz S."/>
            <person name="Rabus R."/>
            <person name="Seemuller E."/>
            <person name="Mitrovic J."/>
            <person name="Muller I."/>
            <person name="Buttner C."/>
            <person name="Reinhardt R."/>
        </authorList>
    </citation>
    <scope>NUCLEOTIDE SEQUENCE [LARGE SCALE GENOMIC DNA]</scope>
    <source>
        <strain evidence="12 13">J233</strain>
    </source>
</reference>
<evidence type="ECO:0000256" key="8">
    <source>
        <dbReference type="ARBA" id="ARBA00023136"/>
    </source>
</evidence>
<gene>
    <name evidence="12" type="ORF">BN85413630</name>
</gene>
<evidence type="ECO:0000256" key="1">
    <source>
        <dbReference type="ARBA" id="ARBA00004429"/>
    </source>
</evidence>
<feature type="transmembrane region" description="Helical" evidence="10">
    <location>
        <begin position="907"/>
        <end position="930"/>
    </location>
</feature>
<dbReference type="Proteomes" id="UP000032740">
    <property type="component" value="Chromosome"/>
</dbReference>
<keyword evidence="13" id="KW-1185">Reference proteome</keyword>
<dbReference type="InterPro" id="IPR003838">
    <property type="entry name" value="ABC3_permease_C"/>
</dbReference>
<name>U4KQP5_ALTPJ</name>
<dbReference type="PROSITE" id="PS00211">
    <property type="entry name" value="ABC_TRANSPORTER_1"/>
    <property type="match status" value="1"/>
</dbReference>
<evidence type="ECO:0000256" key="7">
    <source>
        <dbReference type="ARBA" id="ARBA00022989"/>
    </source>
</evidence>
<dbReference type="SMART" id="SM00382">
    <property type="entry name" value="AAA"/>
    <property type="match status" value="1"/>
</dbReference>
<evidence type="ECO:0000259" key="11">
    <source>
        <dbReference type="PROSITE" id="PS50893"/>
    </source>
</evidence>
<evidence type="ECO:0000256" key="5">
    <source>
        <dbReference type="ARBA" id="ARBA00022741"/>
    </source>
</evidence>
<evidence type="ECO:0000256" key="9">
    <source>
        <dbReference type="ARBA" id="ARBA00038388"/>
    </source>
</evidence>
<organism evidence="12 13">
    <name type="scientific">Alteracholeplasma palmae (strain ATCC 49389 / J233)</name>
    <name type="common">Acholeplasma palmae</name>
    <dbReference type="NCBI Taxonomy" id="1318466"/>
    <lineage>
        <taxon>Bacteria</taxon>
        <taxon>Bacillati</taxon>
        <taxon>Mycoplasmatota</taxon>
        <taxon>Mollicutes</taxon>
        <taxon>Acholeplasmatales</taxon>
        <taxon>Acholeplasmataceae</taxon>
        <taxon>Acholeplasma</taxon>
    </lineage>
</organism>
<dbReference type="CDD" id="cd03255">
    <property type="entry name" value="ABC_MJ0796_LolCDE_FtsE"/>
    <property type="match status" value="1"/>
</dbReference>
<protein>
    <submittedName>
        <fullName evidence="12">ABC-type transport system, ATPase component</fullName>
    </submittedName>
</protein>
<dbReference type="InterPro" id="IPR017911">
    <property type="entry name" value="MacB-like_ATP-bd"/>
</dbReference>
<dbReference type="InterPro" id="IPR017871">
    <property type="entry name" value="ABC_transporter-like_CS"/>
</dbReference>
<dbReference type="GO" id="GO:0016887">
    <property type="term" value="F:ATP hydrolysis activity"/>
    <property type="evidence" value="ECO:0007669"/>
    <property type="project" value="InterPro"/>
</dbReference>
<keyword evidence="4 10" id="KW-0812">Transmembrane</keyword>
<proteinExistence type="inferred from homology"/>
<dbReference type="Gene3D" id="3.40.50.300">
    <property type="entry name" value="P-loop containing nucleotide triphosphate hydrolases"/>
    <property type="match status" value="1"/>
</dbReference>
<dbReference type="PANTHER" id="PTHR24220">
    <property type="entry name" value="IMPORT ATP-BINDING PROTEIN"/>
    <property type="match status" value="1"/>
</dbReference>
<dbReference type="STRING" id="1318466.BN85413630"/>
<keyword evidence="7 10" id="KW-1133">Transmembrane helix</keyword>
<dbReference type="InterPro" id="IPR003439">
    <property type="entry name" value="ABC_transporter-like_ATP-bd"/>
</dbReference>
<feature type="transmembrane region" description="Helical" evidence="10">
    <location>
        <begin position="813"/>
        <end position="833"/>
    </location>
</feature>
<evidence type="ECO:0000256" key="6">
    <source>
        <dbReference type="ARBA" id="ARBA00022840"/>
    </source>
</evidence>
<dbReference type="RefSeq" id="WP_030003823.1">
    <property type="nucleotide sequence ID" value="NC_022538.1"/>
</dbReference>
<dbReference type="GO" id="GO:0022857">
    <property type="term" value="F:transmembrane transporter activity"/>
    <property type="evidence" value="ECO:0007669"/>
    <property type="project" value="TreeGrafter"/>
</dbReference>
<keyword evidence="5" id="KW-0547">Nucleotide-binding</keyword>
<dbReference type="InterPro" id="IPR015854">
    <property type="entry name" value="ABC_transpr_LolD-like"/>
</dbReference>
<evidence type="ECO:0000256" key="2">
    <source>
        <dbReference type="ARBA" id="ARBA00022448"/>
    </source>
</evidence>
<evidence type="ECO:0000313" key="12">
    <source>
        <dbReference type="EMBL" id="CCV64940.1"/>
    </source>
</evidence>
<keyword evidence="8 10" id="KW-0472">Membrane</keyword>
<evidence type="ECO:0000256" key="10">
    <source>
        <dbReference type="SAM" id="Phobius"/>
    </source>
</evidence>
<dbReference type="EMBL" id="FO681347">
    <property type="protein sequence ID" value="CCV64940.1"/>
    <property type="molecule type" value="Genomic_DNA"/>
</dbReference>
<comment type="similarity">
    <text evidence="9">Belongs to the ABC transporter superfamily. Macrolide exporter (TC 3.A.1.122) family.</text>
</comment>
<dbReference type="SUPFAM" id="SSF52540">
    <property type="entry name" value="P-loop containing nucleoside triphosphate hydrolases"/>
    <property type="match status" value="1"/>
</dbReference>
<keyword evidence="2" id="KW-0813">Transport</keyword>
<dbReference type="HOGENOM" id="CLU_000604_9_0_14"/>
<dbReference type="InterPro" id="IPR027417">
    <property type="entry name" value="P-loop_NTPase"/>
</dbReference>
<dbReference type="GO" id="GO:0005886">
    <property type="term" value="C:plasma membrane"/>
    <property type="evidence" value="ECO:0007669"/>
    <property type="project" value="UniProtKB-SubCell"/>
</dbReference>
<evidence type="ECO:0000256" key="3">
    <source>
        <dbReference type="ARBA" id="ARBA00022475"/>
    </source>
</evidence>
<comment type="subcellular location">
    <subcellularLocation>
        <location evidence="1">Cell inner membrane</location>
        <topology evidence="1">Multi-pass membrane protein</topology>
    </subcellularLocation>
</comment>
<dbReference type="GO" id="GO:0005524">
    <property type="term" value="F:ATP binding"/>
    <property type="evidence" value="ECO:0007669"/>
    <property type="project" value="UniProtKB-KW"/>
</dbReference>
<sequence length="941" mass="106984">MLELKDITKIYKSKKGEDVKALDGINLVFSGKGMVFVVGKSGSGKSTLLNIIGGLDKYSEGDLVIKGKSTKNFSQKDFDSYRNTMIGFVFQEYNILEEFTVAQNIGLALELQGKKATSESVSRILEQVDLVGFGNRKPNELSGGQRQRVAIARALFKEPEIIMADEPTGALDSATGKQVFETLKKLSKEKLVIVISHDLDFARTYGDRIIEFKDGRIVSDETKTITSDYSIEKIVLEDNQILIEKGYKLTKEDLNIINDYLDKIKSESPIIKINKAKQEKQSKFTQTKQVTNKEEHESYQLIKSKLPFSKSLKMALSSLKHKKIRLFFSIFLAAIAFSFLGMATTASFYNKETVALNSLKNKQKELFLKHTYSSIYQPKIGLGADNILLEEIKNMDSELITKYVYFQGRQHANFYPESPEDRLDTYGQDLYYSSNTSGMVNLTKEEVEKLGWTLVGNMPENSEEVVITDLIYEGFLKKGYYNKDTKVRINSEEDIIGEKLKLYMDMGNQEEYLIVGVIDTHLKDDKYDDIKKLKPNIDDDFFELIKKNNYNNYVQNTPRNLLIVNKNQIEKIKQKGLKLREQGLNNKYNVIVMDPVKYEYYGAGGKKITTLPSDKNSYIKQVSLANLYHQEFKDDPEFLDTVNQIFDDMTLEQMSKELNQKFTDKKTAITEYLRVSFALRTINTNFSKQRELWELVKTNYLESSDIKLEEEEFILRGPYQIEIKRFTLKPVGFMFTEDANSPMALTREFIKENLDAYEADAVIALSDKAISDDVLKGLIKRNFSDDSDKITVENPSLAMVIFFDKIIVTLSEVFLWVGVAFALFASLLMLNFISTSVSYKKQEIGILRAIGASSRDVQGIFIKEATIIALIEVFIAVVFTTAVMVYINTNIYNAVSVNFLDFGVIQIGIMLIISLSVAYLSSAIPVFGIARKKPIDAIKGK</sequence>
<dbReference type="KEGG" id="apal:BN85413630"/>
<accession>U4KQP5</accession>
<dbReference type="PROSITE" id="PS50893">
    <property type="entry name" value="ABC_TRANSPORTER_2"/>
    <property type="match status" value="1"/>
</dbReference>
<feature type="transmembrane region" description="Helical" evidence="10">
    <location>
        <begin position="865"/>
        <end position="887"/>
    </location>
</feature>
<dbReference type="AlphaFoldDB" id="U4KQP5"/>
<keyword evidence="3" id="KW-1003">Cell membrane</keyword>
<dbReference type="Pfam" id="PF02687">
    <property type="entry name" value="FtsX"/>
    <property type="match status" value="1"/>
</dbReference>
<dbReference type="InterPro" id="IPR003593">
    <property type="entry name" value="AAA+_ATPase"/>
</dbReference>
<feature type="domain" description="ABC transporter" evidence="11">
    <location>
        <begin position="2"/>
        <end position="239"/>
    </location>
</feature>
<evidence type="ECO:0000313" key="13">
    <source>
        <dbReference type="Proteomes" id="UP000032740"/>
    </source>
</evidence>
<keyword evidence="6" id="KW-0067">ATP-binding</keyword>
<dbReference type="Pfam" id="PF00005">
    <property type="entry name" value="ABC_tran"/>
    <property type="match status" value="1"/>
</dbReference>